<comment type="similarity">
    <text evidence="2">Belongs to the polysaccharide synthase family.</text>
</comment>
<evidence type="ECO:0000313" key="8">
    <source>
        <dbReference type="EMBL" id="OWJ84116.1"/>
    </source>
</evidence>
<protein>
    <submittedName>
        <fullName evidence="8">Uncharacterized protein</fullName>
    </submittedName>
</protein>
<feature type="transmembrane region" description="Helical" evidence="7">
    <location>
        <begin position="444"/>
        <end position="462"/>
    </location>
</feature>
<dbReference type="Proteomes" id="UP000196640">
    <property type="component" value="Unassembled WGS sequence"/>
</dbReference>
<dbReference type="InterPro" id="IPR050833">
    <property type="entry name" value="Poly_Biosynth_Transport"/>
</dbReference>
<feature type="transmembrane region" description="Helical" evidence="7">
    <location>
        <begin position="119"/>
        <end position="136"/>
    </location>
</feature>
<feature type="transmembrane region" description="Helical" evidence="7">
    <location>
        <begin position="284"/>
        <end position="307"/>
    </location>
</feature>
<evidence type="ECO:0000256" key="3">
    <source>
        <dbReference type="ARBA" id="ARBA00022475"/>
    </source>
</evidence>
<keyword evidence="4 7" id="KW-0812">Transmembrane</keyword>
<dbReference type="Pfam" id="PF13440">
    <property type="entry name" value="Polysacc_synt_3"/>
    <property type="match status" value="1"/>
</dbReference>
<evidence type="ECO:0000313" key="9">
    <source>
        <dbReference type="Proteomes" id="UP000196640"/>
    </source>
</evidence>
<name>A0A212ARX3_9RHOB</name>
<feature type="transmembrane region" description="Helical" evidence="7">
    <location>
        <begin position="80"/>
        <end position="99"/>
    </location>
</feature>
<keyword evidence="3" id="KW-1003">Cell membrane</keyword>
<feature type="transmembrane region" description="Helical" evidence="7">
    <location>
        <begin position="174"/>
        <end position="192"/>
    </location>
</feature>
<evidence type="ECO:0000256" key="2">
    <source>
        <dbReference type="ARBA" id="ARBA00007430"/>
    </source>
</evidence>
<keyword evidence="6 7" id="KW-0472">Membrane</keyword>
<feature type="transmembrane region" description="Helical" evidence="7">
    <location>
        <begin position="143"/>
        <end position="168"/>
    </location>
</feature>
<organism evidence="8 9">
    <name type="scientific">Haematobacter missouriensis</name>
    <dbReference type="NCBI Taxonomy" id="366616"/>
    <lineage>
        <taxon>Bacteria</taxon>
        <taxon>Pseudomonadati</taxon>
        <taxon>Pseudomonadota</taxon>
        <taxon>Alphaproteobacteria</taxon>
        <taxon>Rhodobacterales</taxon>
        <taxon>Paracoccaceae</taxon>
        <taxon>Haematobacter</taxon>
    </lineage>
</organism>
<dbReference type="CDD" id="cd13127">
    <property type="entry name" value="MATE_tuaB_like"/>
    <property type="match status" value="1"/>
</dbReference>
<sequence>MTDMRSTALKGASWAVAARLTRAVVGILTLAILSRFLLPAEFGIAALVIFVTGLAQIFADFGTRMALVQRPEITPIEEDCVFWSNLVMSVIVAGGIYLFAGPLATLFGDPGVAEPLRWVSPYFIIVSMAIVSLSLLEREMSFGWIAVADMVSSIVGALVAISLVLLGFRISALILQQLAMAAVWSGILIHARRWRPRLRFSFRAFRPLLSYGSYMTGATAVEFLSGHVDRPIIGNQLSTTDLGYLTMGSQVVASPLRIVAQMVRKVMFPILSRVQNDDVRMREGILGVQYGLVLIMAPMCFGLWALADPIIDVLLGPDWQMVATLMGFMTLRVFFLLFNEVNTIVFSAKGQARFQFRWNIFALLANVAVILAAVPFGLVAVVAAQLGLCLVLVPVNTWFASRLVKMSAARRFTVALPPIMSAVLMAVVVHLVDQRLDWHPVARLLLGVPLGVILFGISEMIVDARRFRPILQQFFGRIQRFRNAN</sequence>
<keyword evidence="5 7" id="KW-1133">Transmembrane helix</keyword>
<evidence type="ECO:0000256" key="1">
    <source>
        <dbReference type="ARBA" id="ARBA00004651"/>
    </source>
</evidence>
<dbReference type="EMBL" id="NIPX01000010">
    <property type="protein sequence ID" value="OWJ84116.1"/>
    <property type="molecule type" value="Genomic_DNA"/>
</dbReference>
<feature type="transmembrane region" description="Helical" evidence="7">
    <location>
        <begin position="42"/>
        <end position="59"/>
    </location>
</feature>
<evidence type="ECO:0000256" key="6">
    <source>
        <dbReference type="ARBA" id="ARBA00023136"/>
    </source>
</evidence>
<dbReference type="PANTHER" id="PTHR30250:SF10">
    <property type="entry name" value="LIPOPOLYSACCHARIDE BIOSYNTHESIS PROTEIN WZXC"/>
    <property type="match status" value="1"/>
</dbReference>
<feature type="transmembrane region" description="Helical" evidence="7">
    <location>
        <begin position="358"/>
        <end position="376"/>
    </location>
</feature>
<feature type="transmembrane region" description="Helical" evidence="7">
    <location>
        <begin position="412"/>
        <end position="432"/>
    </location>
</feature>
<accession>A0A212ARX3</accession>
<evidence type="ECO:0000256" key="7">
    <source>
        <dbReference type="SAM" id="Phobius"/>
    </source>
</evidence>
<dbReference type="PANTHER" id="PTHR30250">
    <property type="entry name" value="PST FAMILY PREDICTED COLANIC ACID TRANSPORTER"/>
    <property type="match status" value="1"/>
</dbReference>
<gene>
    <name evidence="8" type="ORF">CDV52_09545</name>
</gene>
<feature type="transmembrane region" description="Helical" evidence="7">
    <location>
        <begin position="382"/>
        <end position="400"/>
    </location>
</feature>
<feature type="transmembrane region" description="Helical" evidence="7">
    <location>
        <begin position="12"/>
        <end position="36"/>
    </location>
</feature>
<reference evidence="9" key="1">
    <citation type="submission" date="2016-11" db="EMBL/GenBank/DDBJ databases">
        <title>Comparison of Traditional DNA-DNA Hybridization with In Silico Genomic Analysis.</title>
        <authorList>
            <person name="Nicholson A.C."/>
            <person name="Humrighouse B.W."/>
            <person name="Graziano J."/>
            <person name="Lasker B."/>
            <person name="Whitney A.M."/>
            <person name="Mcquiston J.R."/>
            <person name="Bell M."/>
        </authorList>
    </citation>
    <scope>NUCLEOTIDE SEQUENCE [LARGE SCALE GENOMIC DNA]</scope>
    <source>
        <strain evidence="9">H2381</strain>
    </source>
</reference>
<evidence type="ECO:0000256" key="4">
    <source>
        <dbReference type="ARBA" id="ARBA00022692"/>
    </source>
</evidence>
<feature type="transmembrane region" description="Helical" evidence="7">
    <location>
        <begin position="319"/>
        <end position="338"/>
    </location>
</feature>
<dbReference type="GO" id="GO:0005886">
    <property type="term" value="C:plasma membrane"/>
    <property type="evidence" value="ECO:0007669"/>
    <property type="project" value="UniProtKB-SubCell"/>
</dbReference>
<evidence type="ECO:0000256" key="5">
    <source>
        <dbReference type="ARBA" id="ARBA00022989"/>
    </source>
</evidence>
<comment type="subcellular location">
    <subcellularLocation>
        <location evidence="1">Cell membrane</location>
        <topology evidence="1">Multi-pass membrane protein</topology>
    </subcellularLocation>
</comment>
<dbReference type="AlphaFoldDB" id="A0A212ARX3"/>
<dbReference type="OrthoDB" id="9770347at2"/>
<proteinExistence type="inferred from homology"/>
<comment type="caution">
    <text evidence="8">The sequence shown here is derived from an EMBL/GenBank/DDBJ whole genome shotgun (WGS) entry which is preliminary data.</text>
</comment>
<dbReference type="RefSeq" id="WP_088233660.1">
    <property type="nucleotide sequence ID" value="NZ_NIPX01000010.1"/>
</dbReference>